<dbReference type="PANTHER" id="PTHR24333:SF8">
    <property type="entry name" value="HOMEOBOX PROTEIN CEH-62"/>
    <property type="match status" value="1"/>
</dbReference>
<sequence length="183" mass="20690">MQQASSSNLIVNSGNTESPMASPSCPMPASSHQVPQQPEQLQQIQQQQQQIQELEAAMIAQQYFAMYGYMVAMQAAFPALAMTPLQSAVSNVVGKHHIKSPGFSYSKSQIAALNERFKRSDSIKIDERREMSKRIGLTERQIKVWFQNRRFKLNKIKKAQSEAQMGEQKHHHDTVDSGEENVE</sequence>
<keyword evidence="10" id="KW-1185">Reference proteome</keyword>
<dbReference type="Pfam" id="PF00046">
    <property type="entry name" value="Homeodomain"/>
    <property type="match status" value="1"/>
</dbReference>
<dbReference type="PROSITE" id="PS00027">
    <property type="entry name" value="HOMEOBOX_1"/>
    <property type="match status" value="1"/>
</dbReference>
<dbReference type="InterPro" id="IPR001356">
    <property type="entry name" value="HD"/>
</dbReference>
<keyword evidence="2 5" id="KW-0238">DNA-binding</keyword>
<accession>A0A2G5T479</accession>
<evidence type="ECO:0000256" key="3">
    <source>
        <dbReference type="ARBA" id="ARBA00023155"/>
    </source>
</evidence>
<dbReference type="Proteomes" id="UP000230233">
    <property type="component" value="Chromosome X"/>
</dbReference>
<feature type="compositionally biased region" description="Polar residues" evidence="7">
    <location>
        <begin position="1"/>
        <end position="17"/>
    </location>
</feature>
<dbReference type="InterPro" id="IPR009057">
    <property type="entry name" value="Homeodomain-like_sf"/>
</dbReference>
<evidence type="ECO:0000256" key="5">
    <source>
        <dbReference type="PROSITE-ProRule" id="PRU00108"/>
    </source>
</evidence>
<keyword evidence="3 5" id="KW-0371">Homeobox</keyword>
<dbReference type="InterPro" id="IPR000047">
    <property type="entry name" value="HTH_motif"/>
</dbReference>
<feature type="region of interest" description="Disordered" evidence="7">
    <location>
        <begin position="157"/>
        <end position="183"/>
    </location>
</feature>
<dbReference type="OrthoDB" id="3137333at2759"/>
<comment type="caution">
    <text evidence="9">The sequence shown here is derived from an EMBL/GenBank/DDBJ whole genome shotgun (WGS) entry which is preliminary data.</text>
</comment>
<dbReference type="GO" id="GO:0003677">
    <property type="term" value="F:DNA binding"/>
    <property type="evidence" value="ECO:0007669"/>
    <property type="project" value="UniProtKB-UniRule"/>
</dbReference>
<evidence type="ECO:0000256" key="2">
    <source>
        <dbReference type="ARBA" id="ARBA00023125"/>
    </source>
</evidence>
<protein>
    <recommendedName>
        <fullName evidence="8">Homeobox domain-containing protein</fullName>
    </recommendedName>
</protein>
<feature type="domain" description="Homeobox" evidence="8">
    <location>
        <begin position="96"/>
        <end position="156"/>
    </location>
</feature>
<evidence type="ECO:0000313" key="10">
    <source>
        <dbReference type="Proteomes" id="UP000230233"/>
    </source>
</evidence>
<evidence type="ECO:0000256" key="6">
    <source>
        <dbReference type="RuleBase" id="RU000682"/>
    </source>
</evidence>
<dbReference type="SUPFAM" id="SSF46689">
    <property type="entry name" value="Homeodomain-like"/>
    <property type="match status" value="1"/>
</dbReference>
<dbReference type="STRING" id="1611254.A0A2G5T479"/>
<evidence type="ECO:0000256" key="4">
    <source>
        <dbReference type="ARBA" id="ARBA00023242"/>
    </source>
</evidence>
<gene>
    <name evidence="9" type="primary">Cnig_chr_X.g26562</name>
    <name evidence="9" type="ORF">B9Z55_026562</name>
</gene>
<feature type="region of interest" description="Disordered" evidence="7">
    <location>
        <begin position="1"/>
        <end position="40"/>
    </location>
</feature>
<dbReference type="CDD" id="cd00086">
    <property type="entry name" value="homeodomain"/>
    <property type="match status" value="1"/>
</dbReference>
<dbReference type="InterPro" id="IPR050848">
    <property type="entry name" value="Homeobox_TF"/>
</dbReference>
<evidence type="ECO:0000259" key="8">
    <source>
        <dbReference type="PROSITE" id="PS50071"/>
    </source>
</evidence>
<evidence type="ECO:0000313" key="9">
    <source>
        <dbReference type="EMBL" id="PIC21881.1"/>
    </source>
</evidence>
<dbReference type="AlphaFoldDB" id="A0A2G5T479"/>
<comment type="subcellular location">
    <subcellularLocation>
        <location evidence="1 5 6">Nucleus</location>
    </subcellularLocation>
</comment>
<proteinExistence type="predicted"/>
<dbReference type="InterPro" id="IPR017970">
    <property type="entry name" value="Homeobox_CS"/>
</dbReference>
<dbReference type="EMBL" id="PDUG01000006">
    <property type="protein sequence ID" value="PIC21881.1"/>
    <property type="molecule type" value="Genomic_DNA"/>
</dbReference>
<dbReference type="PROSITE" id="PS50071">
    <property type="entry name" value="HOMEOBOX_2"/>
    <property type="match status" value="1"/>
</dbReference>
<name>A0A2G5T479_9PELO</name>
<dbReference type="GO" id="GO:0005634">
    <property type="term" value="C:nucleus"/>
    <property type="evidence" value="ECO:0007669"/>
    <property type="project" value="UniProtKB-SubCell"/>
</dbReference>
<dbReference type="PRINTS" id="PR00031">
    <property type="entry name" value="HTHREPRESSR"/>
</dbReference>
<dbReference type="PANTHER" id="PTHR24333">
    <property type="entry name" value="HOMEO BOX HB9 LIKE A-RELATED"/>
    <property type="match status" value="1"/>
</dbReference>
<dbReference type="SMART" id="SM00389">
    <property type="entry name" value="HOX"/>
    <property type="match status" value="1"/>
</dbReference>
<feature type="DNA-binding region" description="Homeobox" evidence="5">
    <location>
        <begin position="98"/>
        <end position="157"/>
    </location>
</feature>
<evidence type="ECO:0000256" key="7">
    <source>
        <dbReference type="SAM" id="MobiDB-lite"/>
    </source>
</evidence>
<reference evidence="10" key="1">
    <citation type="submission" date="2017-10" db="EMBL/GenBank/DDBJ databases">
        <title>Rapid genome shrinkage in a self-fertile nematode reveals novel sperm competition proteins.</title>
        <authorList>
            <person name="Yin D."/>
            <person name="Schwarz E.M."/>
            <person name="Thomas C.G."/>
            <person name="Felde R.L."/>
            <person name="Korf I.F."/>
            <person name="Cutter A.D."/>
            <person name="Schartner C.M."/>
            <person name="Ralston E.J."/>
            <person name="Meyer B.J."/>
            <person name="Haag E.S."/>
        </authorList>
    </citation>
    <scope>NUCLEOTIDE SEQUENCE [LARGE SCALE GENOMIC DNA]</scope>
    <source>
        <strain evidence="10">JU1422</strain>
    </source>
</reference>
<dbReference type="GO" id="GO:0000981">
    <property type="term" value="F:DNA-binding transcription factor activity, RNA polymerase II-specific"/>
    <property type="evidence" value="ECO:0007669"/>
    <property type="project" value="InterPro"/>
</dbReference>
<dbReference type="Gene3D" id="1.10.10.60">
    <property type="entry name" value="Homeodomain-like"/>
    <property type="match status" value="1"/>
</dbReference>
<organism evidence="9 10">
    <name type="scientific">Caenorhabditis nigoni</name>
    <dbReference type="NCBI Taxonomy" id="1611254"/>
    <lineage>
        <taxon>Eukaryota</taxon>
        <taxon>Metazoa</taxon>
        <taxon>Ecdysozoa</taxon>
        <taxon>Nematoda</taxon>
        <taxon>Chromadorea</taxon>
        <taxon>Rhabditida</taxon>
        <taxon>Rhabditina</taxon>
        <taxon>Rhabditomorpha</taxon>
        <taxon>Rhabditoidea</taxon>
        <taxon>Rhabditidae</taxon>
        <taxon>Peloderinae</taxon>
        <taxon>Caenorhabditis</taxon>
    </lineage>
</organism>
<feature type="compositionally biased region" description="Low complexity" evidence="7">
    <location>
        <begin position="18"/>
        <end position="40"/>
    </location>
</feature>
<keyword evidence="4 5" id="KW-0539">Nucleus</keyword>
<evidence type="ECO:0000256" key="1">
    <source>
        <dbReference type="ARBA" id="ARBA00004123"/>
    </source>
</evidence>